<keyword evidence="3 4" id="KW-0131">Cell cycle</keyword>
<dbReference type="HAMAP" id="MF_01420">
    <property type="entry name" value="HTH_type_WhiA"/>
    <property type="match status" value="1"/>
</dbReference>
<evidence type="ECO:0000313" key="10">
    <source>
        <dbReference type="Proteomes" id="UP000596035"/>
    </source>
</evidence>
<dbReference type="Proteomes" id="UP000596035">
    <property type="component" value="Chromosome"/>
</dbReference>
<dbReference type="GO" id="GO:0051301">
    <property type="term" value="P:cell division"/>
    <property type="evidence" value="ECO:0007669"/>
    <property type="project" value="UniProtKB-UniRule"/>
</dbReference>
<gene>
    <name evidence="4 8" type="primary">whiA</name>
    <name evidence="7" type="ORF">ADH66_09375</name>
    <name evidence="8" type="ORF">I5Q82_19415</name>
</gene>
<keyword evidence="9" id="KW-1185">Reference proteome</keyword>
<proteinExistence type="inferred from homology"/>
<protein>
    <recommendedName>
        <fullName evidence="4">Probable cell division protein WhiA</fullName>
    </recommendedName>
</protein>
<sequence length="311" mass="34580">MSFTSQIKSELCKIELKKQCCLRAECYGAWLFSKCFSVKESAFTTENVHVARRMLELAAAGAGVSPQMTYAVSRRKQPAYRVSLPEEQERLWLLKEFGHSGTEPSLRINRAVLEDGCCQVAFLRGVFLVCGNATDPNKGYHLEFAAPYKNLAGDLYTLLGEAETFQINPSMVRRPGGYGIYLKDSGQIENLLTFLGATGASMELMQVRMYKEVKNNINRKTNFETANMDKTYSAAARQIAAIAAINDTIGLGSLPENLQELAALRLNDPELTLRQLGERLGISRSGVNHRLQKLLEIGERIIEEKGIDGVM</sequence>
<keyword evidence="1 4" id="KW-0132">Cell division</keyword>
<dbReference type="EMBL" id="CP065321">
    <property type="protein sequence ID" value="QQR30128.1"/>
    <property type="molecule type" value="Genomic_DNA"/>
</dbReference>
<dbReference type="InterPro" id="IPR003802">
    <property type="entry name" value="Sporulation_regulator_WhiA"/>
</dbReference>
<reference evidence="9" key="2">
    <citation type="submission" date="2017-05" db="EMBL/GenBank/DDBJ databases">
        <title>Improved OligoMM genomes.</title>
        <authorList>
            <person name="Garzetti D."/>
        </authorList>
    </citation>
    <scope>NUCLEOTIDE SEQUENCE [LARGE SCALE GENOMIC DNA]</scope>
    <source>
        <strain evidence="9">KB18</strain>
    </source>
</reference>
<feature type="domain" description="Sporulation regulator WhiA C-terminal" evidence="5">
    <location>
        <begin position="217"/>
        <end position="297"/>
    </location>
</feature>
<dbReference type="GO" id="GO:0003677">
    <property type="term" value="F:DNA binding"/>
    <property type="evidence" value="ECO:0007669"/>
    <property type="project" value="UniProtKB-UniRule"/>
</dbReference>
<dbReference type="EMBL" id="CP021422">
    <property type="protein sequence ID" value="ASB40845.1"/>
    <property type="molecule type" value="Genomic_DNA"/>
</dbReference>
<evidence type="ECO:0000256" key="3">
    <source>
        <dbReference type="ARBA" id="ARBA00023306"/>
    </source>
</evidence>
<evidence type="ECO:0000256" key="1">
    <source>
        <dbReference type="ARBA" id="ARBA00022618"/>
    </source>
</evidence>
<dbReference type="Pfam" id="PF14527">
    <property type="entry name" value="LAGLIDADG_WhiA"/>
    <property type="match status" value="1"/>
</dbReference>
<dbReference type="Gene3D" id="1.10.10.10">
    <property type="entry name" value="Winged helix-like DNA-binding domain superfamily/Winged helix DNA-binding domain"/>
    <property type="match status" value="1"/>
</dbReference>
<name>A0A1Z2XQX7_9FIRM</name>
<dbReference type="Pfam" id="PF02650">
    <property type="entry name" value="HTH_WhiA"/>
    <property type="match status" value="1"/>
</dbReference>
<comment type="similarity">
    <text evidence="4">Belongs to the WhiA family.</text>
</comment>
<feature type="domain" description="WhiA LAGLIDADG-like" evidence="6">
    <location>
        <begin position="121"/>
        <end position="214"/>
    </location>
</feature>
<accession>A0A1Z2XQX7</accession>
<dbReference type="Proteomes" id="UP000196710">
    <property type="component" value="Chromosome"/>
</dbReference>
<evidence type="ECO:0000313" key="9">
    <source>
        <dbReference type="Proteomes" id="UP000196710"/>
    </source>
</evidence>
<dbReference type="InterPro" id="IPR027434">
    <property type="entry name" value="Homing_endonucl"/>
</dbReference>
<evidence type="ECO:0000313" key="7">
    <source>
        <dbReference type="EMBL" id="ASB40845.1"/>
    </source>
</evidence>
<keyword evidence="2 4" id="KW-0238">DNA-binding</keyword>
<evidence type="ECO:0000259" key="5">
    <source>
        <dbReference type="Pfam" id="PF02650"/>
    </source>
</evidence>
<dbReference type="InterPro" id="IPR019885">
    <property type="entry name" value="Tscrpt_reg_HTH_AsnC-type_CS"/>
</dbReference>
<dbReference type="RefSeq" id="WP_066541418.1">
    <property type="nucleotide sequence ID" value="NZ_CAJTCQ010000003.1"/>
</dbReference>
<dbReference type="InterPro" id="IPR036388">
    <property type="entry name" value="WH-like_DNA-bd_sf"/>
</dbReference>
<dbReference type="PANTHER" id="PTHR37307">
    <property type="entry name" value="CELL DIVISION PROTEIN WHIA-RELATED"/>
    <property type="match status" value="1"/>
</dbReference>
<organism evidence="8 10">
    <name type="scientific">Acutalibacter muris</name>
    <dbReference type="NCBI Taxonomy" id="1796620"/>
    <lineage>
        <taxon>Bacteria</taxon>
        <taxon>Bacillati</taxon>
        <taxon>Bacillota</taxon>
        <taxon>Clostridia</taxon>
        <taxon>Eubacteriales</taxon>
        <taxon>Acutalibacteraceae</taxon>
        <taxon>Acutalibacter</taxon>
    </lineage>
</organism>
<dbReference type="SUPFAM" id="SSF55608">
    <property type="entry name" value="Homing endonucleases"/>
    <property type="match status" value="1"/>
</dbReference>
<dbReference type="PANTHER" id="PTHR37307:SF1">
    <property type="entry name" value="CELL DIVISION PROTEIN WHIA-RELATED"/>
    <property type="match status" value="1"/>
</dbReference>
<dbReference type="GO" id="GO:0043937">
    <property type="term" value="P:regulation of sporulation"/>
    <property type="evidence" value="ECO:0007669"/>
    <property type="project" value="InterPro"/>
</dbReference>
<reference evidence="7" key="1">
    <citation type="journal article" date="2017" name="Genome Announc.">
        <title>High-Quality Whole-Genome Sequences of the Oligo-Mouse-Microbiota Bacterial Community.</title>
        <authorList>
            <person name="Garzetti D."/>
            <person name="Brugiroux S."/>
            <person name="Bunk B."/>
            <person name="Pukall R."/>
            <person name="McCoy K.D."/>
            <person name="Macpherson A.J."/>
            <person name="Stecher B."/>
        </authorList>
    </citation>
    <scope>NUCLEOTIDE SEQUENCE</scope>
    <source>
        <strain evidence="7">KB18</strain>
    </source>
</reference>
<dbReference type="InterPro" id="IPR039518">
    <property type="entry name" value="WhiA_LAGLIDADG_dom"/>
</dbReference>
<dbReference type="InterPro" id="IPR023054">
    <property type="entry name" value="Sporulation_regulator_WhiA_C"/>
</dbReference>
<evidence type="ECO:0000256" key="4">
    <source>
        <dbReference type="HAMAP-Rule" id="MF_01420"/>
    </source>
</evidence>
<evidence type="ECO:0000313" key="8">
    <source>
        <dbReference type="EMBL" id="QQR30128.1"/>
    </source>
</evidence>
<dbReference type="PROSITE" id="PS00519">
    <property type="entry name" value="HTH_ASNC_1"/>
    <property type="match status" value="1"/>
</dbReference>
<dbReference type="KEGG" id="amur:ADH66_09375"/>
<dbReference type="AlphaFoldDB" id="A0A1Z2XQX7"/>
<dbReference type="SUPFAM" id="SSF46785">
    <property type="entry name" value="Winged helix' DNA-binding domain"/>
    <property type="match status" value="1"/>
</dbReference>
<dbReference type="InterPro" id="IPR036390">
    <property type="entry name" value="WH_DNA-bd_sf"/>
</dbReference>
<dbReference type="NCBIfam" id="TIGR00647">
    <property type="entry name" value="DNA_bind_WhiA"/>
    <property type="match status" value="1"/>
</dbReference>
<reference evidence="8 10" key="3">
    <citation type="submission" date="2020-11" db="EMBL/GenBank/DDBJ databases">
        <title>Closed and high quality bacterial genomes of the OMM12 community.</title>
        <authorList>
            <person name="Marbouty M."/>
            <person name="Lamy-Besnier Q."/>
            <person name="Debarbieux L."/>
            <person name="Koszul R."/>
        </authorList>
    </citation>
    <scope>NUCLEOTIDE SEQUENCE [LARGE SCALE GENOMIC DNA]</scope>
    <source>
        <strain evidence="8 10">KB18</strain>
    </source>
</reference>
<evidence type="ECO:0000259" key="6">
    <source>
        <dbReference type="Pfam" id="PF14527"/>
    </source>
</evidence>
<dbReference type="Gene3D" id="3.10.28.10">
    <property type="entry name" value="Homing endonucleases"/>
    <property type="match status" value="1"/>
</dbReference>
<evidence type="ECO:0000256" key="2">
    <source>
        <dbReference type="ARBA" id="ARBA00023125"/>
    </source>
</evidence>
<comment type="function">
    <text evidence="4">Involved in cell division and chromosome segregation.</text>
</comment>